<name>V5BT44_9GAMM</name>
<dbReference type="CDD" id="cd08026">
    <property type="entry name" value="DUF326"/>
    <property type="match status" value="1"/>
</dbReference>
<organism evidence="1 2">
    <name type="scientific">Methyloglobulus morosus KoM1</name>
    <dbReference type="NCBI Taxonomy" id="1116472"/>
    <lineage>
        <taxon>Bacteria</taxon>
        <taxon>Pseudomonadati</taxon>
        <taxon>Pseudomonadota</taxon>
        <taxon>Gammaproteobacteria</taxon>
        <taxon>Methylococcales</taxon>
        <taxon>Methylococcaceae</taxon>
        <taxon>Methyloglobulus</taxon>
    </lineage>
</organism>
<dbReference type="EMBL" id="AYLO01000145">
    <property type="protein sequence ID" value="ESS67728.1"/>
    <property type="molecule type" value="Genomic_DNA"/>
</dbReference>
<dbReference type="Proteomes" id="UP000017842">
    <property type="component" value="Unassembled WGS sequence"/>
</dbReference>
<sequence length="126" mass="13992">MNHPVYTEYNMQACIQACNHCHQVCLQTSMNHCLNMGENHVDADHFRLMMSCAEICQTSANFQLINSHFHLRLCELCAQVCEACAVDCETIGGMDDCIAACKACAESCRQMASMSESPPITGFYPD</sequence>
<gene>
    <name evidence="1" type="ORF">MGMO_159c00050</name>
</gene>
<dbReference type="AlphaFoldDB" id="V5BT44"/>
<dbReference type="PANTHER" id="PTHR37310:SF1">
    <property type="entry name" value="CYTOPLASMIC PROTEIN"/>
    <property type="match status" value="1"/>
</dbReference>
<accession>V5BT44</accession>
<evidence type="ECO:0008006" key="3">
    <source>
        <dbReference type="Google" id="ProtNLM"/>
    </source>
</evidence>
<comment type="caution">
    <text evidence="1">The sequence shown here is derived from an EMBL/GenBank/DDBJ whole genome shotgun (WGS) entry which is preliminary data.</text>
</comment>
<dbReference type="PANTHER" id="PTHR37310">
    <property type="entry name" value="CYTOPLASMIC PROTEIN-RELATED"/>
    <property type="match status" value="1"/>
</dbReference>
<evidence type="ECO:0000313" key="2">
    <source>
        <dbReference type="Proteomes" id="UP000017842"/>
    </source>
</evidence>
<reference evidence="1 2" key="1">
    <citation type="journal article" date="2013" name="Genome Announc.">
        <title>Draft Genome Sequence of the Methanotrophic Gammaproteobacterium Methyloglobulus morosus DSM 22980 Strain KoM1.</title>
        <authorList>
            <person name="Poehlein A."/>
            <person name="Deutzmann J.S."/>
            <person name="Daniel R."/>
            <person name="Simeonova D.D."/>
        </authorList>
    </citation>
    <scope>NUCLEOTIDE SEQUENCE [LARGE SCALE GENOMIC DNA]</scope>
    <source>
        <strain evidence="1 2">KoM1</strain>
    </source>
</reference>
<protein>
    <recommendedName>
        <fullName evidence="3">Ferredoxin</fullName>
    </recommendedName>
</protein>
<evidence type="ECO:0000313" key="1">
    <source>
        <dbReference type="EMBL" id="ESS67728.1"/>
    </source>
</evidence>
<keyword evidence="2" id="KW-1185">Reference proteome</keyword>
<dbReference type="eggNOG" id="ENOG5030Q5M">
    <property type="taxonomic scope" value="Bacteria"/>
</dbReference>
<proteinExistence type="predicted"/>
<dbReference type="STRING" id="1116472.MGMO_159c00050"/>
<dbReference type="Gene3D" id="1.20.1270.360">
    <property type="match status" value="1"/>
</dbReference>
<dbReference type="Pfam" id="PF03860">
    <property type="entry name" value="Csp"/>
    <property type="match status" value="1"/>
</dbReference>
<dbReference type="InterPro" id="IPR044543">
    <property type="entry name" value="YHJQ-like"/>
</dbReference>
<dbReference type="InterPro" id="IPR005560">
    <property type="entry name" value="Csp_YhjQ"/>
</dbReference>